<proteinExistence type="predicted"/>
<organism evidence="1 2">
    <name type="scientific">Amylibacter marinus</name>
    <dbReference type="NCBI Taxonomy" id="1475483"/>
    <lineage>
        <taxon>Bacteria</taxon>
        <taxon>Pseudomonadati</taxon>
        <taxon>Pseudomonadota</taxon>
        <taxon>Alphaproteobacteria</taxon>
        <taxon>Rhodobacterales</taxon>
        <taxon>Paracoccaceae</taxon>
        <taxon>Amylibacter</taxon>
    </lineage>
</organism>
<name>A0ABQ5VT63_9RHOB</name>
<dbReference type="EMBL" id="BSNN01000002">
    <property type="protein sequence ID" value="GLQ34610.1"/>
    <property type="molecule type" value="Genomic_DNA"/>
</dbReference>
<evidence type="ECO:0000313" key="1">
    <source>
        <dbReference type="EMBL" id="GLQ34610.1"/>
    </source>
</evidence>
<sequence>MINMAVEIAQANGHRPVLLKAGQWIDDMILDPRHLHLCMLDTPRSAPNVINTVPGYIRGFWYFDRNATRNNSSIRDKKFNAFTINDQNATEFMDLIRSRTIANNQTKFAQAARRPSVIIPDSITIFAQDFNPPRYHKHFLSAQEMIDTAIENRAGRAIYIKPHPNQTSEEMADLRRYHAPENQIWVTDASIHDLMENAALTLSQSSATGFEGYLHHTPAILCGETDFHHIATTCKTTDALASALAQPVITSEYDRYAFWFLRKNLFMPRRAVETRRRILKVYQQMGFDFSEPETPLN</sequence>
<dbReference type="Proteomes" id="UP001156694">
    <property type="component" value="Unassembled WGS sequence"/>
</dbReference>
<evidence type="ECO:0000313" key="2">
    <source>
        <dbReference type="Proteomes" id="UP001156694"/>
    </source>
</evidence>
<gene>
    <name evidence="1" type="ORF">GCM10007939_08930</name>
</gene>
<comment type="caution">
    <text evidence="1">The sequence shown here is derived from an EMBL/GenBank/DDBJ whole genome shotgun (WGS) entry which is preliminary data.</text>
</comment>
<dbReference type="InterPro" id="IPR007833">
    <property type="entry name" value="Capsule_polysaccharide_synth"/>
</dbReference>
<keyword evidence="2" id="KW-1185">Reference proteome</keyword>
<protein>
    <recommendedName>
        <fullName evidence="3">Capsule polysaccharide biosynthesis protein</fullName>
    </recommendedName>
</protein>
<accession>A0ABQ5VT63</accession>
<evidence type="ECO:0008006" key="3">
    <source>
        <dbReference type="Google" id="ProtNLM"/>
    </source>
</evidence>
<reference evidence="2" key="1">
    <citation type="journal article" date="2019" name="Int. J. Syst. Evol. Microbiol.">
        <title>The Global Catalogue of Microorganisms (GCM) 10K type strain sequencing project: providing services to taxonomists for standard genome sequencing and annotation.</title>
        <authorList>
            <consortium name="The Broad Institute Genomics Platform"/>
            <consortium name="The Broad Institute Genome Sequencing Center for Infectious Disease"/>
            <person name="Wu L."/>
            <person name="Ma J."/>
        </authorList>
    </citation>
    <scope>NUCLEOTIDE SEQUENCE [LARGE SCALE GENOMIC DNA]</scope>
    <source>
        <strain evidence="2">NBRC 110140</strain>
    </source>
</reference>
<dbReference type="Pfam" id="PF05159">
    <property type="entry name" value="Capsule_synth"/>
    <property type="match status" value="1"/>
</dbReference>